<organism evidence="3 4">
    <name type="scientific">Winogradskya consettensis</name>
    <dbReference type="NCBI Taxonomy" id="113560"/>
    <lineage>
        <taxon>Bacteria</taxon>
        <taxon>Bacillati</taxon>
        <taxon>Actinomycetota</taxon>
        <taxon>Actinomycetes</taxon>
        <taxon>Micromonosporales</taxon>
        <taxon>Micromonosporaceae</taxon>
        <taxon>Winogradskya</taxon>
    </lineage>
</organism>
<dbReference type="GO" id="GO:0016491">
    <property type="term" value="F:oxidoreductase activity"/>
    <property type="evidence" value="ECO:0007669"/>
    <property type="project" value="UniProtKB-KW"/>
</dbReference>
<evidence type="ECO:0000256" key="1">
    <source>
        <dbReference type="ARBA" id="ARBA00006484"/>
    </source>
</evidence>
<dbReference type="PANTHER" id="PTHR44196">
    <property type="entry name" value="DEHYDROGENASE/REDUCTASE SDR FAMILY MEMBER 7B"/>
    <property type="match status" value="1"/>
</dbReference>
<dbReference type="EMBL" id="BOQP01000016">
    <property type="protein sequence ID" value="GIM72946.1"/>
    <property type="molecule type" value="Genomic_DNA"/>
</dbReference>
<dbReference type="GO" id="GO:0016020">
    <property type="term" value="C:membrane"/>
    <property type="evidence" value="ECO:0007669"/>
    <property type="project" value="TreeGrafter"/>
</dbReference>
<dbReference type="AlphaFoldDB" id="A0A919SJ15"/>
<dbReference type="PANTHER" id="PTHR44196:SF1">
    <property type="entry name" value="DEHYDROGENASE_REDUCTASE SDR FAMILY MEMBER 7B"/>
    <property type="match status" value="1"/>
</dbReference>
<dbReference type="InterPro" id="IPR002347">
    <property type="entry name" value="SDR_fam"/>
</dbReference>
<keyword evidence="2" id="KW-0560">Oxidoreductase</keyword>
<evidence type="ECO:0000313" key="4">
    <source>
        <dbReference type="Proteomes" id="UP000680865"/>
    </source>
</evidence>
<dbReference type="Gene3D" id="3.40.50.720">
    <property type="entry name" value="NAD(P)-binding Rossmann-like Domain"/>
    <property type="match status" value="1"/>
</dbReference>
<accession>A0A919SJ15</accession>
<evidence type="ECO:0008006" key="5">
    <source>
        <dbReference type="Google" id="ProtNLM"/>
    </source>
</evidence>
<dbReference type="InterPro" id="IPR036291">
    <property type="entry name" value="NAD(P)-bd_dom_sf"/>
</dbReference>
<gene>
    <name evidence="3" type="ORF">Aco04nite_32760</name>
</gene>
<evidence type="ECO:0000313" key="3">
    <source>
        <dbReference type="EMBL" id="GIM72946.1"/>
    </source>
</evidence>
<dbReference type="Pfam" id="PF00106">
    <property type="entry name" value="adh_short"/>
    <property type="match status" value="1"/>
</dbReference>
<proteinExistence type="inferred from homology"/>
<sequence length="150" mass="15207">MSGTFDYRAQTVLVTGASSGIGAAFASALAARGADLVLVARRAERLESMAQELRGAHGVRVECVPCDLSHPAAASELQKAVADRGVRVTSLINNAAIGSFALFADSDPAGLAAEIAVDVAAPVQVTAAFMPQLMSAGTGFIINVASVSAY</sequence>
<protein>
    <recommendedName>
        <fullName evidence="5">Short-chain dehydrogenase</fullName>
    </recommendedName>
</protein>
<reference evidence="3" key="1">
    <citation type="submission" date="2021-03" db="EMBL/GenBank/DDBJ databases">
        <title>Whole genome shotgun sequence of Actinoplanes consettensis NBRC 14913.</title>
        <authorList>
            <person name="Komaki H."/>
            <person name="Tamura T."/>
        </authorList>
    </citation>
    <scope>NUCLEOTIDE SEQUENCE</scope>
    <source>
        <strain evidence="3">NBRC 14913</strain>
    </source>
</reference>
<comment type="caution">
    <text evidence="3">The sequence shown here is derived from an EMBL/GenBank/DDBJ whole genome shotgun (WGS) entry which is preliminary data.</text>
</comment>
<name>A0A919SJ15_9ACTN</name>
<comment type="similarity">
    <text evidence="1">Belongs to the short-chain dehydrogenases/reductases (SDR) family.</text>
</comment>
<evidence type="ECO:0000256" key="2">
    <source>
        <dbReference type="ARBA" id="ARBA00023002"/>
    </source>
</evidence>
<dbReference type="PRINTS" id="PR00081">
    <property type="entry name" value="GDHRDH"/>
</dbReference>
<keyword evidence="4" id="KW-1185">Reference proteome</keyword>
<dbReference type="Proteomes" id="UP000680865">
    <property type="component" value="Unassembled WGS sequence"/>
</dbReference>
<dbReference type="SUPFAM" id="SSF51735">
    <property type="entry name" value="NAD(P)-binding Rossmann-fold domains"/>
    <property type="match status" value="1"/>
</dbReference>